<proteinExistence type="predicted"/>
<evidence type="ECO:0000313" key="3">
    <source>
        <dbReference type="Proteomes" id="UP000765509"/>
    </source>
</evidence>
<evidence type="ECO:0000313" key="2">
    <source>
        <dbReference type="EMBL" id="MBW0489803.1"/>
    </source>
</evidence>
<organism evidence="2 3">
    <name type="scientific">Austropuccinia psidii MF-1</name>
    <dbReference type="NCBI Taxonomy" id="1389203"/>
    <lineage>
        <taxon>Eukaryota</taxon>
        <taxon>Fungi</taxon>
        <taxon>Dikarya</taxon>
        <taxon>Basidiomycota</taxon>
        <taxon>Pucciniomycotina</taxon>
        <taxon>Pucciniomycetes</taxon>
        <taxon>Pucciniales</taxon>
        <taxon>Sphaerophragmiaceae</taxon>
        <taxon>Austropuccinia</taxon>
    </lineage>
</organism>
<dbReference type="EMBL" id="AVOT02010267">
    <property type="protein sequence ID" value="MBW0489803.1"/>
    <property type="molecule type" value="Genomic_DNA"/>
</dbReference>
<accession>A0A9Q3H2T8</accession>
<reference evidence="2" key="1">
    <citation type="submission" date="2021-03" db="EMBL/GenBank/DDBJ databases">
        <title>Draft genome sequence of rust myrtle Austropuccinia psidii MF-1, a brazilian biotype.</title>
        <authorList>
            <person name="Quecine M.C."/>
            <person name="Pachon D.M.R."/>
            <person name="Bonatelli M.L."/>
            <person name="Correr F.H."/>
            <person name="Franceschini L.M."/>
            <person name="Leite T.F."/>
            <person name="Margarido G.R.A."/>
            <person name="Almeida C.A."/>
            <person name="Ferrarezi J.A."/>
            <person name="Labate C.A."/>
        </authorList>
    </citation>
    <scope>NUCLEOTIDE SEQUENCE</scope>
    <source>
        <strain evidence="2">MF-1</strain>
    </source>
</reference>
<sequence length="107" mass="12281">MEFLVFENLNQIIVVENPNISLSSKDSIPPENYRKYKGKEPEEHKLEVGDSEEIPTIKVEVKKMRKDLGMSIQNPEDWIALELSGINETHEGESPQKKCKMDPKPSE</sequence>
<dbReference type="AlphaFoldDB" id="A0A9Q3H2T8"/>
<comment type="caution">
    <text evidence="2">The sequence shown here is derived from an EMBL/GenBank/DDBJ whole genome shotgun (WGS) entry which is preliminary data.</text>
</comment>
<feature type="region of interest" description="Disordered" evidence="1">
    <location>
        <begin position="32"/>
        <end position="51"/>
    </location>
</feature>
<evidence type="ECO:0000256" key="1">
    <source>
        <dbReference type="SAM" id="MobiDB-lite"/>
    </source>
</evidence>
<dbReference type="Proteomes" id="UP000765509">
    <property type="component" value="Unassembled WGS sequence"/>
</dbReference>
<feature type="region of interest" description="Disordered" evidence="1">
    <location>
        <begin position="85"/>
        <end position="107"/>
    </location>
</feature>
<feature type="compositionally biased region" description="Basic and acidic residues" evidence="1">
    <location>
        <begin position="88"/>
        <end position="107"/>
    </location>
</feature>
<protein>
    <submittedName>
        <fullName evidence="2">Uncharacterized protein</fullName>
    </submittedName>
</protein>
<keyword evidence="3" id="KW-1185">Reference proteome</keyword>
<gene>
    <name evidence="2" type="ORF">O181_029518</name>
</gene>
<feature type="compositionally biased region" description="Basic and acidic residues" evidence="1">
    <location>
        <begin position="32"/>
        <end position="48"/>
    </location>
</feature>
<name>A0A9Q3H2T8_9BASI</name>